<dbReference type="InterPro" id="IPR013767">
    <property type="entry name" value="PAS_fold"/>
</dbReference>
<dbReference type="Pfam" id="PF00990">
    <property type="entry name" value="GGDEF"/>
    <property type="match status" value="1"/>
</dbReference>
<name>A0A6B3SGT1_9BURK</name>
<dbReference type="SUPFAM" id="SSF55073">
    <property type="entry name" value="Nucleotide cyclase"/>
    <property type="match status" value="1"/>
</dbReference>
<dbReference type="Gene3D" id="3.30.70.270">
    <property type="match status" value="1"/>
</dbReference>
<dbReference type="SMART" id="SM00267">
    <property type="entry name" value="GGDEF"/>
    <property type="match status" value="1"/>
</dbReference>
<protein>
    <submittedName>
        <fullName evidence="3">Diguanylate cyclase</fullName>
    </submittedName>
</protein>
<dbReference type="FunFam" id="3.30.70.270:FF:000001">
    <property type="entry name" value="Diguanylate cyclase domain protein"/>
    <property type="match status" value="1"/>
</dbReference>
<dbReference type="InterPro" id="IPR029787">
    <property type="entry name" value="Nucleotide_cyclase"/>
</dbReference>
<dbReference type="InterPro" id="IPR000160">
    <property type="entry name" value="GGDEF_dom"/>
</dbReference>
<dbReference type="InterPro" id="IPR052163">
    <property type="entry name" value="DGC-Regulatory_Protein"/>
</dbReference>
<gene>
    <name evidence="3" type="ORF">G3574_03260</name>
</gene>
<dbReference type="Pfam" id="PF01590">
    <property type="entry name" value="GAF"/>
    <property type="match status" value="1"/>
</dbReference>
<sequence>MSSTSFTSLLDAIIQTSHDAFVAINANGEVTHWNAMAERIFGWRHAEAFGKPLGDLIVPADQRQAHEAGMARYQATGHGVVVNNRAKMTAQRRNGELFPVEMTVSTTMESGQRVFFAFIHDMSRQQRTEFELRQLASTDFLTQMPNRLLFNERLHEAMARAKRTRKPMAVFFMDIDHFKMVNDTLGHEGGDAILREFARRLRSSLREVDFAARLGGDEFVVVVEGIDAKKGMSTLAQKILDNMRSPFALATGQIAVTTSIGISFYEGDESVAAALVSRADQAMYQAKRSGRNAFRIFGESSPVLQRLEPTPLPLVKFVATTARRELELVAFMQESLRSIRQHLGMEVAFVSRFINGKRVFMSIDAQNGVTPIVVGGSDPVEDSYCARVVDGRLPQIIPDAFDNTEAMSLPATQLVPVRAHLSVPIRLNNGEIYGTYCCFSSTPDQSLNERDLGVMYVFADMLARQIERHG</sequence>
<reference evidence="3 4" key="1">
    <citation type="submission" date="2020-02" db="EMBL/GenBank/DDBJ databases">
        <authorList>
            <person name="Kim M.K."/>
        </authorList>
    </citation>
    <scope>NUCLEOTIDE SEQUENCE [LARGE SCALE GENOMIC DNA]</scope>
    <source>
        <strain evidence="3 4">17J57-3</strain>
    </source>
</reference>
<dbReference type="CDD" id="cd00130">
    <property type="entry name" value="PAS"/>
    <property type="match status" value="1"/>
</dbReference>
<dbReference type="Gene3D" id="3.30.450.20">
    <property type="entry name" value="PAS domain"/>
    <property type="match status" value="1"/>
</dbReference>
<evidence type="ECO:0000259" key="2">
    <source>
        <dbReference type="PROSITE" id="PS50887"/>
    </source>
</evidence>
<dbReference type="PANTHER" id="PTHR46663:SF2">
    <property type="entry name" value="GGDEF DOMAIN-CONTAINING PROTEIN"/>
    <property type="match status" value="1"/>
</dbReference>
<feature type="domain" description="GGDEF" evidence="2">
    <location>
        <begin position="166"/>
        <end position="299"/>
    </location>
</feature>
<dbReference type="InterPro" id="IPR029016">
    <property type="entry name" value="GAF-like_dom_sf"/>
</dbReference>
<dbReference type="SUPFAM" id="SSF55781">
    <property type="entry name" value="GAF domain-like"/>
    <property type="match status" value="1"/>
</dbReference>
<dbReference type="EMBL" id="JAAIVB010000011">
    <property type="protein sequence ID" value="NEX60087.1"/>
    <property type="molecule type" value="Genomic_DNA"/>
</dbReference>
<organism evidence="3 4">
    <name type="scientific">Noviherbaspirillum galbum</name>
    <dbReference type="NCBI Taxonomy" id="2709383"/>
    <lineage>
        <taxon>Bacteria</taxon>
        <taxon>Pseudomonadati</taxon>
        <taxon>Pseudomonadota</taxon>
        <taxon>Betaproteobacteria</taxon>
        <taxon>Burkholderiales</taxon>
        <taxon>Oxalobacteraceae</taxon>
        <taxon>Noviherbaspirillum</taxon>
    </lineage>
</organism>
<evidence type="ECO:0000313" key="3">
    <source>
        <dbReference type="EMBL" id="NEX60087.1"/>
    </source>
</evidence>
<dbReference type="NCBIfam" id="TIGR00254">
    <property type="entry name" value="GGDEF"/>
    <property type="match status" value="1"/>
</dbReference>
<keyword evidence="4" id="KW-1185">Reference proteome</keyword>
<dbReference type="InterPro" id="IPR000014">
    <property type="entry name" value="PAS"/>
</dbReference>
<evidence type="ECO:0000313" key="4">
    <source>
        <dbReference type="Proteomes" id="UP000482155"/>
    </source>
</evidence>
<dbReference type="GO" id="GO:0003824">
    <property type="term" value="F:catalytic activity"/>
    <property type="evidence" value="ECO:0007669"/>
    <property type="project" value="UniProtKB-ARBA"/>
</dbReference>
<dbReference type="Proteomes" id="UP000482155">
    <property type="component" value="Unassembled WGS sequence"/>
</dbReference>
<dbReference type="SUPFAM" id="SSF55785">
    <property type="entry name" value="PYP-like sensor domain (PAS domain)"/>
    <property type="match status" value="1"/>
</dbReference>
<dbReference type="PROSITE" id="PS50887">
    <property type="entry name" value="GGDEF"/>
    <property type="match status" value="1"/>
</dbReference>
<dbReference type="InterPro" id="IPR003018">
    <property type="entry name" value="GAF"/>
</dbReference>
<accession>A0A6B3SGT1</accession>
<dbReference type="CDD" id="cd01949">
    <property type="entry name" value="GGDEF"/>
    <property type="match status" value="1"/>
</dbReference>
<dbReference type="Pfam" id="PF00989">
    <property type="entry name" value="PAS"/>
    <property type="match status" value="1"/>
</dbReference>
<dbReference type="RefSeq" id="WP_163960589.1">
    <property type="nucleotide sequence ID" value="NZ_JAAIVB010000011.1"/>
</dbReference>
<dbReference type="SMART" id="SM00091">
    <property type="entry name" value="PAS"/>
    <property type="match status" value="1"/>
</dbReference>
<dbReference type="Gene3D" id="3.30.450.40">
    <property type="match status" value="1"/>
</dbReference>
<dbReference type="PANTHER" id="PTHR46663">
    <property type="entry name" value="DIGUANYLATE CYCLASE DGCT-RELATED"/>
    <property type="match status" value="1"/>
</dbReference>
<dbReference type="GO" id="GO:0006355">
    <property type="term" value="P:regulation of DNA-templated transcription"/>
    <property type="evidence" value="ECO:0007669"/>
    <property type="project" value="InterPro"/>
</dbReference>
<dbReference type="InterPro" id="IPR035965">
    <property type="entry name" value="PAS-like_dom_sf"/>
</dbReference>
<evidence type="ECO:0000259" key="1">
    <source>
        <dbReference type="PROSITE" id="PS50112"/>
    </source>
</evidence>
<feature type="domain" description="PAS" evidence="1">
    <location>
        <begin position="6"/>
        <end position="77"/>
    </location>
</feature>
<dbReference type="InterPro" id="IPR043128">
    <property type="entry name" value="Rev_trsase/Diguanyl_cyclase"/>
</dbReference>
<dbReference type="NCBIfam" id="TIGR00229">
    <property type="entry name" value="sensory_box"/>
    <property type="match status" value="1"/>
</dbReference>
<proteinExistence type="predicted"/>
<dbReference type="PROSITE" id="PS50112">
    <property type="entry name" value="PAS"/>
    <property type="match status" value="1"/>
</dbReference>
<comment type="caution">
    <text evidence="3">The sequence shown here is derived from an EMBL/GenBank/DDBJ whole genome shotgun (WGS) entry which is preliminary data.</text>
</comment>
<dbReference type="AlphaFoldDB" id="A0A6B3SGT1"/>